<evidence type="ECO:0000256" key="6">
    <source>
        <dbReference type="SAM" id="MobiDB-lite"/>
    </source>
</evidence>
<dbReference type="GO" id="GO:0005886">
    <property type="term" value="C:plasma membrane"/>
    <property type="evidence" value="ECO:0007669"/>
    <property type="project" value="UniProtKB-SubCell"/>
</dbReference>
<dbReference type="Pfam" id="PF03706">
    <property type="entry name" value="LPG_synthase_TM"/>
    <property type="match status" value="1"/>
</dbReference>
<feature type="transmembrane region" description="Helical" evidence="7">
    <location>
        <begin position="252"/>
        <end position="273"/>
    </location>
</feature>
<evidence type="ECO:0000256" key="1">
    <source>
        <dbReference type="ARBA" id="ARBA00004651"/>
    </source>
</evidence>
<feature type="transmembrane region" description="Helical" evidence="7">
    <location>
        <begin position="148"/>
        <end position="168"/>
    </location>
</feature>
<keyword evidence="2" id="KW-1003">Cell membrane</keyword>
<evidence type="ECO:0000256" key="7">
    <source>
        <dbReference type="SAM" id="Phobius"/>
    </source>
</evidence>
<comment type="subcellular location">
    <subcellularLocation>
        <location evidence="1">Cell membrane</location>
        <topology evidence="1">Multi-pass membrane protein</topology>
    </subcellularLocation>
</comment>
<dbReference type="InterPro" id="IPR022791">
    <property type="entry name" value="L-PG_synthase/AglD"/>
</dbReference>
<evidence type="ECO:0000256" key="3">
    <source>
        <dbReference type="ARBA" id="ARBA00022692"/>
    </source>
</evidence>
<gene>
    <name evidence="8" type="ORF">UFOPK1572_00205</name>
</gene>
<feature type="transmembrane region" description="Helical" evidence="7">
    <location>
        <begin position="37"/>
        <end position="58"/>
    </location>
</feature>
<accession>A0A6J6CJN4</accession>
<feature type="transmembrane region" description="Helical" evidence="7">
    <location>
        <begin position="308"/>
        <end position="327"/>
    </location>
</feature>
<organism evidence="8">
    <name type="scientific">freshwater metagenome</name>
    <dbReference type="NCBI Taxonomy" id="449393"/>
    <lineage>
        <taxon>unclassified sequences</taxon>
        <taxon>metagenomes</taxon>
        <taxon>ecological metagenomes</taxon>
    </lineage>
</organism>
<keyword evidence="4 7" id="KW-1133">Transmembrane helix</keyword>
<feature type="transmembrane region" description="Helical" evidence="7">
    <location>
        <begin position="109"/>
        <end position="136"/>
    </location>
</feature>
<evidence type="ECO:0000256" key="4">
    <source>
        <dbReference type="ARBA" id="ARBA00022989"/>
    </source>
</evidence>
<evidence type="ECO:0000256" key="5">
    <source>
        <dbReference type="ARBA" id="ARBA00023136"/>
    </source>
</evidence>
<dbReference type="PANTHER" id="PTHR39087">
    <property type="entry name" value="UPF0104 MEMBRANE PROTEIN MJ1595"/>
    <property type="match status" value="1"/>
</dbReference>
<keyword evidence="3 7" id="KW-0812">Transmembrane</keyword>
<reference evidence="8" key="1">
    <citation type="submission" date="2020-05" db="EMBL/GenBank/DDBJ databases">
        <authorList>
            <person name="Chiriac C."/>
            <person name="Salcher M."/>
            <person name="Ghai R."/>
            <person name="Kavagutti S V."/>
        </authorList>
    </citation>
    <scope>NUCLEOTIDE SEQUENCE</scope>
</reference>
<sequence>MRRFIPSLITVAIIVTLSVFQRDLLRDIFSRLAEIPLWGFIPLLGAGGAVIVARALFLRSCSPGITLRQAITADQTALAAGYGIALGGGPIGTAMRIHMFTKWGLTSQTIATSIVATAVVPSFTTWGLPIIVLIWPFISGNTNTVETIALWAGVVLVSTSAMFWWIALRWPFVFSKVGHVGRVLRSLILKKLPARFWRTRKLAERTTPQKFTDELRLSLVHLIRTRGLMIIASSSSTLLASLLALWTSAQLFGATGLSFVECLIAFSLIRVLVALSPIPGGIGIAELGLIALLENAGLSTLDATGTTILYRFLTWFLPIVVGTVLWWRYSHTRQEKNNGSLRDDNPQFQDTSGGVRLHG</sequence>
<feature type="transmembrane region" description="Helical" evidence="7">
    <location>
        <begin position="280"/>
        <end position="296"/>
    </location>
</feature>
<dbReference type="EMBL" id="CAEZTC010000014">
    <property type="protein sequence ID" value="CAB4551577.1"/>
    <property type="molecule type" value="Genomic_DNA"/>
</dbReference>
<proteinExistence type="predicted"/>
<dbReference type="PANTHER" id="PTHR39087:SF2">
    <property type="entry name" value="UPF0104 MEMBRANE PROTEIN MJ1595"/>
    <property type="match status" value="1"/>
</dbReference>
<keyword evidence="5 7" id="KW-0472">Membrane</keyword>
<dbReference type="AlphaFoldDB" id="A0A6J6CJN4"/>
<feature type="region of interest" description="Disordered" evidence="6">
    <location>
        <begin position="337"/>
        <end position="359"/>
    </location>
</feature>
<evidence type="ECO:0000256" key="2">
    <source>
        <dbReference type="ARBA" id="ARBA00022475"/>
    </source>
</evidence>
<evidence type="ECO:0000313" key="8">
    <source>
        <dbReference type="EMBL" id="CAB4551577.1"/>
    </source>
</evidence>
<protein>
    <submittedName>
        <fullName evidence="8">Unannotated protein</fullName>
    </submittedName>
</protein>
<name>A0A6J6CJN4_9ZZZZ</name>